<dbReference type="AlphaFoldDB" id="A0AAU9MHR5"/>
<keyword evidence="2" id="KW-1185">Reference proteome</keyword>
<name>A0AAU9MHR5_9ASTR</name>
<protein>
    <submittedName>
        <fullName evidence="1">Uncharacterized protein</fullName>
    </submittedName>
</protein>
<reference evidence="1 2" key="1">
    <citation type="submission" date="2022-01" db="EMBL/GenBank/DDBJ databases">
        <authorList>
            <person name="Xiong W."/>
            <person name="Schranz E."/>
        </authorList>
    </citation>
    <scope>NUCLEOTIDE SEQUENCE [LARGE SCALE GENOMIC DNA]</scope>
</reference>
<gene>
    <name evidence="1" type="ORF">LVIROSA_LOCUS8869</name>
</gene>
<sequence>MKITIVSLHYHTWRRVPTKYKDDLYPELETYFDLNKSYAQRHYLEDKMGIKLQHIEGLRQMRYKEGSGWCTNRAQEDCEKIQEEYEKMQNEE</sequence>
<proteinExistence type="predicted"/>
<accession>A0AAU9MHR5</accession>
<dbReference type="Proteomes" id="UP001157418">
    <property type="component" value="Unassembled WGS sequence"/>
</dbReference>
<organism evidence="1 2">
    <name type="scientific">Lactuca virosa</name>
    <dbReference type="NCBI Taxonomy" id="75947"/>
    <lineage>
        <taxon>Eukaryota</taxon>
        <taxon>Viridiplantae</taxon>
        <taxon>Streptophyta</taxon>
        <taxon>Embryophyta</taxon>
        <taxon>Tracheophyta</taxon>
        <taxon>Spermatophyta</taxon>
        <taxon>Magnoliopsida</taxon>
        <taxon>eudicotyledons</taxon>
        <taxon>Gunneridae</taxon>
        <taxon>Pentapetalae</taxon>
        <taxon>asterids</taxon>
        <taxon>campanulids</taxon>
        <taxon>Asterales</taxon>
        <taxon>Asteraceae</taxon>
        <taxon>Cichorioideae</taxon>
        <taxon>Cichorieae</taxon>
        <taxon>Lactucinae</taxon>
        <taxon>Lactuca</taxon>
    </lineage>
</organism>
<comment type="caution">
    <text evidence="1">The sequence shown here is derived from an EMBL/GenBank/DDBJ whole genome shotgun (WGS) entry which is preliminary data.</text>
</comment>
<evidence type="ECO:0000313" key="2">
    <source>
        <dbReference type="Proteomes" id="UP001157418"/>
    </source>
</evidence>
<evidence type="ECO:0000313" key="1">
    <source>
        <dbReference type="EMBL" id="CAH1421470.1"/>
    </source>
</evidence>
<dbReference type="EMBL" id="CAKMRJ010001112">
    <property type="protein sequence ID" value="CAH1421470.1"/>
    <property type="molecule type" value="Genomic_DNA"/>
</dbReference>